<evidence type="ECO:0000313" key="4">
    <source>
        <dbReference type="Proteomes" id="UP000228934"/>
    </source>
</evidence>
<organism evidence="3 4">
    <name type="scientific">Aquarana catesbeiana</name>
    <name type="common">American bullfrog</name>
    <name type="synonym">Rana catesbeiana</name>
    <dbReference type="NCBI Taxonomy" id="8400"/>
    <lineage>
        <taxon>Eukaryota</taxon>
        <taxon>Metazoa</taxon>
        <taxon>Chordata</taxon>
        <taxon>Craniata</taxon>
        <taxon>Vertebrata</taxon>
        <taxon>Euteleostomi</taxon>
        <taxon>Amphibia</taxon>
        <taxon>Batrachia</taxon>
        <taxon>Anura</taxon>
        <taxon>Neobatrachia</taxon>
        <taxon>Ranoidea</taxon>
        <taxon>Ranidae</taxon>
        <taxon>Aquarana</taxon>
    </lineage>
</organism>
<dbReference type="InterPro" id="IPR001810">
    <property type="entry name" value="F-box_dom"/>
</dbReference>
<dbReference type="OrthoDB" id="2398163at2759"/>
<dbReference type="CDD" id="cd22111">
    <property type="entry name" value="F-box_FBXO45"/>
    <property type="match status" value="1"/>
</dbReference>
<dbReference type="FunFam" id="1.20.1280.50:FF:000024">
    <property type="entry name" value="F-box/SPRY domain-containing protein 1"/>
    <property type="match status" value="1"/>
</dbReference>
<feature type="compositionally biased region" description="Low complexity" evidence="1">
    <location>
        <begin position="1"/>
        <end position="12"/>
    </location>
</feature>
<sequence>MAAAAAAPSAAPSAPPPPPPPPPGSGRLPSRVLELVFSYLELADLRSCGLVCKHWYRTLHGDENSEVWRSLCLRTISEEALRTDVLCNLPTYKAKVRSDTLLRGDTSWNVWGRTQCGNVCAQTRRGNLHNGLGELVVETVG</sequence>
<reference evidence="4" key="1">
    <citation type="journal article" date="2017" name="Nat. Commun.">
        <title>The North American bullfrog draft genome provides insight into hormonal regulation of long noncoding RNA.</title>
        <authorList>
            <person name="Hammond S.A."/>
            <person name="Warren R.L."/>
            <person name="Vandervalk B.P."/>
            <person name="Kucuk E."/>
            <person name="Khan H."/>
            <person name="Gibb E.A."/>
            <person name="Pandoh P."/>
            <person name="Kirk H."/>
            <person name="Zhao Y."/>
            <person name="Jones M."/>
            <person name="Mungall A.J."/>
            <person name="Coope R."/>
            <person name="Pleasance S."/>
            <person name="Moore R.A."/>
            <person name="Holt R.A."/>
            <person name="Round J.M."/>
            <person name="Ohora S."/>
            <person name="Walle B.V."/>
            <person name="Veldhoen N."/>
            <person name="Helbing C.C."/>
            <person name="Birol I."/>
        </authorList>
    </citation>
    <scope>NUCLEOTIDE SEQUENCE [LARGE SCALE GENOMIC DNA]</scope>
</reference>
<evidence type="ECO:0000256" key="1">
    <source>
        <dbReference type="SAM" id="MobiDB-lite"/>
    </source>
</evidence>
<name>A0A2G9RH17_AQUCT</name>
<dbReference type="SUPFAM" id="SSF81383">
    <property type="entry name" value="F-box domain"/>
    <property type="match status" value="1"/>
</dbReference>
<feature type="domain" description="F-box" evidence="2">
    <location>
        <begin position="22"/>
        <end position="71"/>
    </location>
</feature>
<dbReference type="Pfam" id="PF12937">
    <property type="entry name" value="F-box-like"/>
    <property type="match status" value="1"/>
</dbReference>
<accession>A0A2G9RH17</accession>
<dbReference type="InterPro" id="IPR036047">
    <property type="entry name" value="F-box-like_dom_sf"/>
</dbReference>
<evidence type="ECO:0000313" key="3">
    <source>
        <dbReference type="EMBL" id="PIO27144.1"/>
    </source>
</evidence>
<dbReference type="EMBL" id="KV943391">
    <property type="protein sequence ID" value="PIO27144.1"/>
    <property type="molecule type" value="Genomic_DNA"/>
</dbReference>
<dbReference type="SMART" id="SM00256">
    <property type="entry name" value="FBOX"/>
    <property type="match status" value="1"/>
</dbReference>
<feature type="region of interest" description="Disordered" evidence="1">
    <location>
        <begin position="1"/>
        <end position="27"/>
    </location>
</feature>
<gene>
    <name evidence="3" type="ORF">AB205_0108350</name>
</gene>
<keyword evidence="4" id="KW-1185">Reference proteome</keyword>
<protein>
    <recommendedName>
        <fullName evidence="2">F-box domain-containing protein</fullName>
    </recommendedName>
</protein>
<dbReference type="AlphaFoldDB" id="A0A2G9RH17"/>
<dbReference type="Gene3D" id="1.20.1280.50">
    <property type="match status" value="1"/>
</dbReference>
<proteinExistence type="predicted"/>
<dbReference type="PROSITE" id="PS50181">
    <property type="entry name" value="FBOX"/>
    <property type="match status" value="1"/>
</dbReference>
<feature type="compositionally biased region" description="Pro residues" evidence="1">
    <location>
        <begin position="13"/>
        <end position="24"/>
    </location>
</feature>
<dbReference type="Proteomes" id="UP000228934">
    <property type="component" value="Unassembled WGS sequence"/>
</dbReference>
<evidence type="ECO:0000259" key="2">
    <source>
        <dbReference type="PROSITE" id="PS50181"/>
    </source>
</evidence>
<feature type="non-terminal residue" evidence="3">
    <location>
        <position position="141"/>
    </location>
</feature>